<gene>
    <name evidence="2" type="ORF">CC1G_13364</name>
</gene>
<feature type="region of interest" description="Disordered" evidence="1">
    <location>
        <begin position="35"/>
        <end position="64"/>
    </location>
</feature>
<dbReference type="AlphaFoldDB" id="A8PIL4"/>
<evidence type="ECO:0000313" key="3">
    <source>
        <dbReference type="Proteomes" id="UP000001861"/>
    </source>
</evidence>
<dbReference type="RefSeq" id="XP_001841589.1">
    <property type="nucleotide sequence ID" value="XM_001841537.1"/>
</dbReference>
<organism evidence="2 3">
    <name type="scientific">Coprinopsis cinerea (strain Okayama-7 / 130 / ATCC MYA-4618 / FGSC 9003)</name>
    <name type="common">Inky cap fungus</name>
    <name type="synonym">Hormographiella aspergillata</name>
    <dbReference type="NCBI Taxonomy" id="240176"/>
    <lineage>
        <taxon>Eukaryota</taxon>
        <taxon>Fungi</taxon>
        <taxon>Dikarya</taxon>
        <taxon>Basidiomycota</taxon>
        <taxon>Agaricomycotina</taxon>
        <taxon>Agaricomycetes</taxon>
        <taxon>Agaricomycetidae</taxon>
        <taxon>Agaricales</taxon>
        <taxon>Agaricineae</taxon>
        <taxon>Psathyrellaceae</taxon>
        <taxon>Coprinopsis</taxon>
    </lineage>
</organism>
<sequence>MSRIRLVLEVRGPARMSMSRTGLVLEVRGLAIRARGKGKQKQSAPASPSKTKRARRVSGAGGKTVRSNKKVDKAIVESESAVQTLEDMLAARADAAGPAIKFQMIASEAHMGLAMLYVGAGPIMGKDAAKFDEVDSFAQSAIYQWVKNDDERHFKGVIPFSLRQFNLRGIDQSVFDDLYNKGKELLTQSPEHAIIIALPGRIVNKEKSFPSPTSANPHKVKQLVLNLEELAKLKEENPEAVIYLVNGAHRVEVTQALMKASRESWGKLLVTASNVKDSQEKKKTLDQIRSLTQLLEQAGSWCARVYDLDKINASGHGEEVLRTLASNPDFASSPDRPLDIVENIVSVLIPHGVNHTLWGKQLPYLPDHRLVTQYAKDDKTLEVVVHLFASKAHTHIKDTKLTLGFMENVADLPGTIIIPTLHTMLRATSWLAAPLSVVPPNTEYDPAFAQLDFNIFGQPFWEVVKEKYEEFLAPHFISFATPPDRLPQNSALWNAALQSFYAAIIGYFEEEVNRTDEEKETGDEVANSDLIRVLPDRLRKIQASIANPERGEWGLPIYVPQFAMRLVELLASRSEAIRMIVALIDPGFLMEVHGNSGYEYRLEDVARWIATYPPEGCTSPADLVKDDCSDAILEGIRRVVLRSMNTVLVEWTKQKSHTWEWLAPGAPIASSITKLSKKKTYKKEAQEACKYLTSILRQYAIHQANEEHKHRRQYPEIDAALKIRNGTFYPVSAKSVQGIAQKTRDEHMDYPEAWSHYYRFVEVALTRSGRPWMSPGGHSNGAHYQRAASASGAVWKILVCLPKLVEMLKADAVTFNVYRELRTTIHAHRDKWIPWHGINDADHSPTGESLEKFAKNKVTDFQHATDLESLIQYQRAEMTRYYQVLTRSFAIAYTISVEENGKHVQKTFSRIPSSSYTAYVEALRVRGFYSGSVVETMLTIVMVSIPLSFLKPTPLLHQHACYMRMLERKRFTKVLMEDGNELRPGLSNLSFLDDVLPKEFGITVPKEMSDFFMDVDAVKLAIRPYSDEEKMKMLMGQGPAAPVRSSRVGVAVPIPGAPNVEVKAPEPKGKEKAAATLPAGGINLDAPDQPTPTSSSSSQPLRAKLHPMDVDGLETARKGEQEESDSDSDNDDSEDDDSEDEDADADAEDDEMDVDQD</sequence>
<feature type="compositionally biased region" description="Basic and acidic residues" evidence="1">
    <location>
        <begin position="1106"/>
        <end position="1121"/>
    </location>
</feature>
<dbReference type="EMBL" id="AACS02000041">
    <property type="protein sequence ID" value="EAU80229.1"/>
    <property type="molecule type" value="Genomic_DNA"/>
</dbReference>
<dbReference type="KEGG" id="cci:CC1G_13364"/>
<feature type="compositionally biased region" description="Acidic residues" evidence="1">
    <location>
        <begin position="1122"/>
        <end position="1157"/>
    </location>
</feature>
<dbReference type="VEuPathDB" id="FungiDB:CC1G_13364"/>
<dbReference type="Proteomes" id="UP000001861">
    <property type="component" value="Unassembled WGS sequence"/>
</dbReference>
<evidence type="ECO:0000313" key="2">
    <source>
        <dbReference type="EMBL" id="EAU80229.1"/>
    </source>
</evidence>
<reference evidence="2 3" key="1">
    <citation type="journal article" date="2010" name="Proc. Natl. Acad. Sci. U.S.A.">
        <title>Insights into evolution of multicellular fungi from the assembled chromosomes of the mushroom Coprinopsis cinerea (Coprinus cinereus).</title>
        <authorList>
            <person name="Stajich J.E."/>
            <person name="Wilke S.K."/>
            <person name="Ahren D."/>
            <person name="Au C.H."/>
            <person name="Birren B.W."/>
            <person name="Borodovsky M."/>
            <person name="Burns C."/>
            <person name="Canback B."/>
            <person name="Casselton L.A."/>
            <person name="Cheng C.K."/>
            <person name="Deng J."/>
            <person name="Dietrich F.S."/>
            <person name="Fargo D.C."/>
            <person name="Farman M.L."/>
            <person name="Gathman A.C."/>
            <person name="Goldberg J."/>
            <person name="Guigo R."/>
            <person name="Hoegger P.J."/>
            <person name="Hooker J.B."/>
            <person name="Huggins A."/>
            <person name="James T.Y."/>
            <person name="Kamada T."/>
            <person name="Kilaru S."/>
            <person name="Kodira C."/>
            <person name="Kues U."/>
            <person name="Kupfer D."/>
            <person name="Kwan H.S."/>
            <person name="Lomsadze A."/>
            <person name="Li W."/>
            <person name="Lilly W.W."/>
            <person name="Ma L.J."/>
            <person name="Mackey A.J."/>
            <person name="Manning G."/>
            <person name="Martin F."/>
            <person name="Muraguchi H."/>
            <person name="Natvig D.O."/>
            <person name="Palmerini H."/>
            <person name="Ramesh M.A."/>
            <person name="Rehmeyer C.J."/>
            <person name="Roe B.A."/>
            <person name="Shenoy N."/>
            <person name="Stanke M."/>
            <person name="Ter-Hovhannisyan V."/>
            <person name="Tunlid A."/>
            <person name="Velagapudi R."/>
            <person name="Vision T.J."/>
            <person name="Zeng Q."/>
            <person name="Zolan M.E."/>
            <person name="Pukkila P.J."/>
        </authorList>
    </citation>
    <scope>NUCLEOTIDE SEQUENCE [LARGE SCALE GENOMIC DNA]</scope>
    <source>
        <strain evidence="3">Okayama-7 / 130 / ATCC MYA-4618 / FGSC 9003</strain>
    </source>
</reference>
<keyword evidence="3" id="KW-1185">Reference proteome</keyword>
<feature type="compositionally biased region" description="Low complexity" evidence="1">
    <location>
        <begin position="1091"/>
        <end position="1100"/>
    </location>
</feature>
<feature type="region of interest" description="Disordered" evidence="1">
    <location>
        <begin position="1080"/>
        <end position="1157"/>
    </location>
</feature>
<comment type="caution">
    <text evidence="2">The sequence shown here is derived from an EMBL/GenBank/DDBJ whole genome shotgun (WGS) entry which is preliminary data.</text>
</comment>
<protein>
    <submittedName>
        <fullName evidence="2">Uncharacterized protein</fullName>
    </submittedName>
</protein>
<dbReference type="GeneID" id="6018294"/>
<name>A8PIL4_COPC7</name>
<dbReference type="STRING" id="240176.A8PIL4"/>
<evidence type="ECO:0000256" key="1">
    <source>
        <dbReference type="SAM" id="MobiDB-lite"/>
    </source>
</evidence>
<proteinExistence type="predicted"/>
<accession>A8PIL4</accession>
<dbReference type="eggNOG" id="ENOG502R2IP">
    <property type="taxonomic scope" value="Eukaryota"/>
</dbReference>
<dbReference type="InParanoid" id="A8PIL4"/>